<evidence type="ECO:0000256" key="1">
    <source>
        <dbReference type="ARBA" id="ARBA00022630"/>
    </source>
</evidence>
<evidence type="ECO:0000256" key="2">
    <source>
        <dbReference type="ARBA" id="ARBA00022827"/>
    </source>
</evidence>
<dbReference type="GO" id="GO:0004497">
    <property type="term" value="F:monooxygenase activity"/>
    <property type="evidence" value="ECO:0007669"/>
    <property type="project" value="UniProtKB-ARBA"/>
</dbReference>
<dbReference type="Proteomes" id="UP001168877">
    <property type="component" value="Unassembled WGS sequence"/>
</dbReference>
<evidence type="ECO:0000256" key="3">
    <source>
        <dbReference type="SAM" id="MobiDB-lite"/>
    </source>
</evidence>
<protein>
    <submittedName>
        <fullName evidence="4">Uncharacterized protein</fullName>
    </submittedName>
</protein>
<feature type="compositionally biased region" description="Polar residues" evidence="3">
    <location>
        <begin position="1"/>
        <end position="10"/>
    </location>
</feature>
<keyword evidence="1" id="KW-0285">Flavoprotein</keyword>
<keyword evidence="5" id="KW-1185">Reference proteome</keyword>
<dbReference type="PANTHER" id="PTHR43004">
    <property type="entry name" value="TRK SYSTEM POTASSIUM UPTAKE PROTEIN"/>
    <property type="match status" value="1"/>
</dbReference>
<dbReference type="InterPro" id="IPR050641">
    <property type="entry name" value="RIFMO-like"/>
</dbReference>
<dbReference type="Gene3D" id="3.50.50.60">
    <property type="entry name" value="FAD/NAD(P)-binding domain"/>
    <property type="match status" value="1"/>
</dbReference>
<dbReference type="GO" id="GO:0005739">
    <property type="term" value="C:mitochondrion"/>
    <property type="evidence" value="ECO:0007669"/>
    <property type="project" value="TreeGrafter"/>
</dbReference>
<dbReference type="EMBL" id="JAUESC010000387">
    <property type="protein sequence ID" value="KAK0573521.1"/>
    <property type="molecule type" value="Genomic_DNA"/>
</dbReference>
<accession>A0AA39VB09</accession>
<dbReference type="InterPro" id="IPR036188">
    <property type="entry name" value="FAD/NAD-bd_sf"/>
</dbReference>
<evidence type="ECO:0000313" key="5">
    <source>
        <dbReference type="Proteomes" id="UP001168877"/>
    </source>
</evidence>
<reference evidence="4" key="1">
    <citation type="journal article" date="2022" name="Plant J.">
        <title>Strategies of tolerance reflected in two North American maple genomes.</title>
        <authorList>
            <person name="McEvoy S.L."/>
            <person name="Sezen U.U."/>
            <person name="Trouern-Trend A."/>
            <person name="McMahon S.M."/>
            <person name="Schaberg P.G."/>
            <person name="Yang J."/>
            <person name="Wegrzyn J.L."/>
            <person name="Swenson N.G."/>
        </authorList>
    </citation>
    <scope>NUCLEOTIDE SEQUENCE</scope>
    <source>
        <strain evidence="4">NS2018</strain>
    </source>
</reference>
<organism evidence="4 5">
    <name type="scientific">Acer saccharum</name>
    <name type="common">Sugar maple</name>
    <dbReference type="NCBI Taxonomy" id="4024"/>
    <lineage>
        <taxon>Eukaryota</taxon>
        <taxon>Viridiplantae</taxon>
        <taxon>Streptophyta</taxon>
        <taxon>Embryophyta</taxon>
        <taxon>Tracheophyta</taxon>
        <taxon>Spermatophyta</taxon>
        <taxon>Magnoliopsida</taxon>
        <taxon>eudicotyledons</taxon>
        <taxon>Gunneridae</taxon>
        <taxon>Pentapetalae</taxon>
        <taxon>rosids</taxon>
        <taxon>malvids</taxon>
        <taxon>Sapindales</taxon>
        <taxon>Sapindaceae</taxon>
        <taxon>Hippocastanoideae</taxon>
        <taxon>Acereae</taxon>
        <taxon>Acer</taxon>
    </lineage>
</organism>
<name>A0AA39VB09_ACESA</name>
<comment type="caution">
    <text evidence="4">The sequence shown here is derived from an EMBL/GenBank/DDBJ whole genome shotgun (WGS) entry which is preliminary data.</text>
</comment>
<evidence type="ECO:0000313" key="4">
    <source>
        <dbReference type="EMBL" id="KAK0573521.1"/>
    </source>
</evidence>
<dbReference type="Gene3D" id="3.40.30.120">
    <property type="match status" value="1"/>
</dbReference>
<feature type="region of interest" description="Disordered" evidence="3">
    <location>
        <begin position="1"/>
        <end position="47"/>
    </location>
</feature>
<dbReference type="PANTHER" id="PTHR43004:SF6">
    <property type="entry name" value="FAD_NAD(P)-BINDING OXIDOREDUCTASE FAMILY PROTEIN"/>
    <property type="match status" value="1"/>
</dbReference>
<sequence length="483" mass="53344">MDQATETKNQVVDDDGGLKRTASRGSFQEPDAVPPADHGVANSVDLEAQPEPVGLPIPVVDPEAQHEQQAAADNDQEKLDWAVKMIVFCLPPAVAIAVQSLKTDQSHELPLAFHFLSVALILSFNSLFLSKFIAPREIAKLLERIGVFLAVTDCHFQTSVIYYCQIAISNTALSVQNFKADMAVPSALGLDPTVANSGVYSKKGAFNSSFLLSCRGSWFQVFQRSTCSSGECEVGALEAPTGCRRDYVPSADPGSRLPRMNIRVLLTSSSEEIISTLDLVSGDKIKLLLINAQLEGSYDLARSAFKVAEDFKVSIKLVNDVPSTLEISQLDIHIITTKDDYNRRYMKMLNLNEYWHSGCSSSHNLAWKIASAVKVLAPSSVLHTYETEHCHFQQSLVFKTSKQPWPFLLVLVSNLNVYACYGNVIHSYCKHEVLIISSFGVSLLCTYWSSKRLCSFSRSTVKAASYECQGIVNFIIRRDHICT</sequence>
<reference evidence="4" key="2">
    <citation type="submission" date="2023-06" db="EMBL/GenBank/DDBJ databases">
        <authorList>
            <person name="Swenson N.G."/>
            <person name="Wegrzyn J.L."/>
            <person name="Mcevoy S.L."/>
        </authorList>
    </citation>
    <scope>NUCLEOTIDE SEQUENCE</scope>
    <source>
        <strain evidence="4">NS2018</strain>
        <tissue evidence="4">Leaf</tissue>
    </source>
</reference>
<keyword evidence="2" id="KW-0274">FAD</keyword>
<dbReference type="GO" id="GO:0006744">
    <property type="term" value="P:ubiquinone biosynthetic process"/>
    <property type="evidence" value="ECO:0007669"/>
    <property type="project" value="TreeGrafter"/>
</dbReference>
<dbReference type="AlphaFoldDB" id="A0AA39VB09"/>
<gene>
    <name evidence="4" type="ORF">LWI29_009421</name>
</gene>
<proteinExistence type="predicted"/>